<evidence type="ECO:0000313" key="7">
    <source>
        <dbReference type="EMBL" id="QAA11357.1"/>
    </source>
</evidence>
<sequence length="391" mass="44588">MNYRVYFELDEDELYELNRFTRDLTMSAELGLLDPLIGREKELDRMIRVLCRRTKNNPVIIGEPGVGKTALVEGLAQKIANQEVPRQLLDASVVTVDLGALVAGTRYRGEFEERLQLLIEHAQDVPDTILFIDEIHTLIGAGSAEGTMDAANMLKPVLSRGKIRCIGATTTDEYKKYIERDPALERRFQPILVEPPSPASTVRILSRVRKAFESFHGVVISNEALVEAVELSERYIADRFLPDKAIDVIDEACTLVAMKAVKHPPGIGPFYERLAAMQEEKDEMLRMNDYYGAARINEQETRLRAAIDHYQRFYSGLPDDDKWVLKNQKDFVQRFIPSMENPQSLEEVLHELEWFIKAESETKSAEDKEDDFNNSFSPNLSDSENWENSAE</sequence>
<dbReference type="AlphaFoldDB" id="A0A3R5U3Y1"/>
<name>A0A3R5U3Y1_9STRA</name>
<dbReference type="Gene3D" id="1.10.8.60">
    <property type="match status" value="1"/>
</dbReference>
<dbReference type="GO" id="GO:0005524">
    <property type="term" value="F:ATP binding"/>
    <property type="evidence" value="ECO:0007669"/>
    <property type="project" value="UniProtKB-KW"/>
</dbReference>
<dbReference type="InterPro" id="IPR003593">
    <property type="entry name" value="AAA+_ATPase"/>
</dbReference>
<evidence type="ECO:0000259" key="6">
    <source>
        <dbReference type="SMART" id="SM00382"/>
    </source>
</evidence>
<dbReference type="FunFam" id="3.40.50.300:FF:000010">
    <property type="entry name" value="Chaperone clpB 1, putative"/>
    <property type="match status" value="1"/>
</dbReference>
<keyword evidence="4" id="KW-0143">Chaperone</keyword>
<keyword evidence="7" id="KW-0934">Plastid</keyword>
<dbReference type="InterPro" id="IPR041546">
    <property type="entry name" value="ClpA/ClpB_AAA_lid"/>
</dbReference>
<evidence type="ECO:0000256" key="1">
    <source>
        <dbReference type="ARBA" id="ARBA00022737"/>
    </source>
</evidence>
<gene>
    <name evidence="7" type="primary">clpC_A</name>
</gene>
<feature type="compositionally biased region" description="Polar residues" evidence="5">
    <location>
        <begin position="373"/>
        <end position="391"/>
    </location>
</feature>
<feature type="region of interest" description="Disordered" evidence="5">
    <location>
        <begin position="362"/>
        <end position="391"/>
    </location>
</feature>
<dbReference type="Gene3D" id="3.40.50.300">
    <property type="entry name" value="P-loop containing nucleotide triphosphate hydrolases"/>
    <property type="match status" value="1"/>
</dbReference>
<proteinExistence type="predicted"/>
<dbReference type="Pfam" id="PF00004">
    <property type="entry name" value="AAA"/>
    <property type="match status" value="1"/>
</dbReference>
<dbReference type="CDD" id="cd00009">
    <property type="entry name" value="AAA"/>
    <property type="match status" value="1"/>
</dbReference>
<dbReference type="EMBL" id="MK281452">
    <property type="protein sequence ID" value="QAA11357.1"/>
    <property type="molecule type" value="Genomic_DNA"/>
</dbReference>
<evidence type="ECO:0000256" key="5">
    <source>
        <dbReference type="SAM" id="MobiDB-lite"/>
    </source>
</evidence>
<dbReference type="InterPro" id="IPR018368">
    <property type="entry name" value="ClpA/B_CS1"/>
</dbReference>
<organism evidence="7">
    <name type="scientific">Characiopsis acuta</name>
    <dbReference type="NCBI Taxonomy" id="2040456"/>
    <lineage>
        <taxon>Eukaryota</taxon>
        <taxon>Sar</taxon>
        <taxon>Stramenopiles</taxon>
        <taxon>Ochrophyta</taxon>
        <taxon>Eustigmatophyceae</taxon>
        <taxon>Eustigmatales</taxon>
        <taxon>Chlorobotryaceae</taxon>
        <taxon>Characiopsis</taxon>
    </lineage>
</organism>
<dbReference type="PROSITE" id="PS00870">
    <property type="entry name" value="CLPAB_1"/>
    <property type="match status" value="1"/>
</dbReference>
<dbReference type="Pfam" id="PF17871">
    <property type="entry name" value="AAA_lid_9"/>
    <property type="match status" value="1"/>
</dbReference>
<dbReference type="PANTHER" id="PTHR11638:SF18">
    <property type="entry name" value="HEAT SHOCK PROTEIN 104"/>
    <property type="match status" value="1"/>
</dbReference>
<accession>A0A3R5U3Y1</accession>
<dbReference type="GO" id="GO:0034605">
    <property type="term" value="P:cellular response to heat"/>
    <property type="evidence" value="ECO:0007669"/>
    <property type="project" value="TreeGrafter"/>
</dbReference>
<keyword evidence="1" id="KW-0677">Repeat</keyword>
<dbReference type="PANTHER" id="PTHR11638">
    <property type="entry name" value="ATP-DEPENDENT CLP PROTEASE"/>
    <property type="match status" value="1"/>
</dbReference>
<dbReference type="SMART" id="SM00382">
    <property type="entry name" value="AAA"/>
    <property type="match status" value="1"/>
</dbReference>
<dbReference type="RefSeq" id="YP_009550361.1">
    <property type="nucleotide sequence ID" value="NC_040294.1"/>
</dbReference>
<geneLocation type="plastid" evidence="7"/>
<evidence type="ECO:0000256" key="2">
    <source>
        <dbReference type="ARBA" id="ARBA00022741"/>
    </source>
</evidence>
<dbReference type="InterPro" id="IPR027417">
    <property type="entry name" value="P-loop_NTPase"/>
</dbReference>
<dbReference type="GeneID" id="38947321"/>
<dbReference type="GO" id="GO:0016887">
    <property type="term" value="F:ATP hydrolysis activity"/>
    <property type="evidence" value="ECO:0007669"/>
    <property type="project" value="InterPro"/>
</dbReference>
<protein>
    <submittedName>
        <fullName evidence="7">ATP dependent Clp protease ATP binding subunit clpA-like protein subunit A</fullName>
    </submittedName>
</protein>
<dbReference type="InterPro" id="IPR050130">
    <property type="entry name" value="ClpA_ClpB"/>
</dbReference>
<dbReference type="InterPro" id="IPR003959">
    <property type="entry name" value="ATPase_AAA_core"/>
</dbReference>
<dbReference type="GO" id="GO:0008233">
    <property type="term" value="F:peptidase activity"/>
    <property type="evidence" value="ECO:0007669"/>
    <property type="project" value="UniProtKB-KW"/>
</dbReference>
<reference evidence="7" key="1">
    <citation type="journal article" date="2019" name="Genome Biol. Evol.">
        <title>Plastid Genomes and Proteins Illuminate the Evolution of Eustigmatophyte Algae and Their Bacterial Endosymbionts.</title>
        <authorList>
            <person name="Sevcikova T."/>
            <person name="Yurchenko T."/>
            <person name="Fawley K.P."/>
            <person name="Amaral R."/>
            <person name="Strnad H."/>
            <person name="Santos L.M."/>
            <person name="Fawley M.W."/>
            <person name="Elias M."/>
        </authorList>
    </citation>
    <scope>NUCLEOTIDE SEQUENCE</scope>
    <source>
        <strain evidence="7">ACOI 456</strain>
    </source>
</reference>
<dbReference type="Gene3D" id="4.10.860.10">
    <property type="entry name" value="UVR domain"/>
    <property type="match status" value="1"/>
</dbReference>
<keyword evidence="7" id="KW-0378">Hydrolase</keyword>
<evidence type="ECO:0000256" key="4">
    <source>
        <dbReference type="ARBA" id="ARBA00023186"/>
    </source>
</evidence>
<feature type="domain" description="AAA+ ATPase" evidence="6">
    <location>
        <begin position="54"/>
        <end position="198"/>
    </location>
</feature>
<dbReference type="GO" id="GO:0005737">
    <property type="term" value="C:cytoplasm"/>
    <property type="evidence" value="ECO:0007669"/>
    <property type="project" value="TreeGrafter"/>
</dbReference>
<keyword evidence="3" id="KW-0067">ATP-binding</keyword>
<keyword evidence="7" id="KW-0645">Protease</keyword>
<dbReference type="GO" id="GO:0006508">
    <property type="term" value="P:proteolysis"/>
    <property type="evidence" value="ECO:0007669"/>
    <property type="project" value="UniProtKB-KW"/>
</dbReference>
<dbReference type="SUPFAM" id="SSF52540">
    <property type="entry name" value="P-loop containing nucleoside triphosphate hydrolases"/>
    <property type="match status" value="1"/>
</dbReference>
<keyword evidence="2" id="KW-0547">Nucleotide-binding</keyword>
<evidence type="ECO:0000256" key="3">
    <source>
        <dbReference type="ARBA" id="ARBA00022840"/>
    </source>
</evidence>